<dbReference type="eggNOG" id="COG0838">
    <property type="taxonomic scope" value="Bacteria"/>
</dbReference>
<dbReference type="PANTHER" id="PTHR11058:SF9">
    <property type="entry name" value="NADH-UBIQUINONE OXIDOREDUCTASE CHAIN 3"/>
    <property type="match status" value="1"/>
</dbReference>
<dbReference type="GO" id="GO:0048038">
    <property type="term" value="F:quinone binding"/>
    <property type="evidence" value="ECO:0007669"/>
    <property type="project" value="UniProtKB-KW"/>
</dbReference>
<keyword evidence="7" id="KW-0874">Quinone</keyword>
<dbReference type="InterPro" id="IPR038430">
    <property type="entry name" value="NDAH_ubi_oxred_su3_sf"/>
</dbReference>
<accession>I4AJP5</accession>
<comment type="similarity">
    <text evidence="2 7">Belongs to the complex I subunit 3 family.</text>
</comment>
<protein>
    <recommendedName>
        <fullName evidence="7">NADH-quinone oxidoreductase subunit</fullName>
        <ecNumber evidence="7">7.1.1.-</ecNumber>
    </recommendedName>
</protein>
<dbReference type="Proteomes" id="UP000006054">
    <property type="component" value="Chromosome"/>
</dbReference>
<keyword evidence="4 7" id="KW-0812">Transmembrane</keyword>
<organism evidence="9 10">
    <name type="scientific">Bernardetia litoralis (strain ATCC 23117 / DSM 6794 / NBRC 15988 / NCIMB 1366 / Fx l1 / Sio-4)</name>
    <name type="common">Flexibacter litoralis</name>
    <dbReference type="NCBI Taxonomy" id="880071"/>
    <lineage>
        <taxon>Bacteria</taxon>
        <taxon>Pseudomonadati</taxon>
        <taxon>Bacteroidota</taxon>
        <taxon>Cytophagia</taxon>
        <taxon>Cytophagales</taxon>
        <taxon>Bernardetiaceae</taxon>
        <taxon>Bernardetia</taxon>
    </lineage>
</organism>
<evidence type="ECO:0000313" key="10">
    <source>
        <dbReference type="Proteomes" id="UP000006054"/>
    </source>
</evidence>
<dbReference type="HOGENOM" id="CLU_119549_1_0_10"/>
<proteinExistence type="inferred from homology"/>
<dbReference type="Pfam" id="PF00507">
    <property type="entry name" value="Oxidored_q4"/>
    <property type="match status" value="1"/>
</dbReference>
<sequence>MLCSVSTFGLVLLFLIIGAFFALISLNIGKIFRPDNPTKEKLSTYECGEETVIGNWGKFNIRFYLIALVFVLFEVEIIFLFPWSKILTDAKLQALESNWKIYAFTEGLLFIGILVLGLAYLWKSNLLDWQFDFSKKDKQQVNLSENFTVVQQGTNEKLNTKKENNETIPSSLYQQINTRYT</sequence>
<feature type="transmembrane region" description="Helical" evidence="8">
    <location>
        <begin position="101"/>
        <end position="122"/>
    </location>
</feature>
<evidence type="ECO:0000256" key="6">
    <source>
        <dbReference type="ARBA" id="ARBA00023136"/>
    </source>
</evidence>
<dbReference type="PANTHER" id="PTHR11058">
    <property type="entry name" value="NADH-UBIQUINONE OXIDOREDUCTASE CHAIN 3"/>
    <property type="match status" value="1"/>
</dbReference>
<dbReference type="GO" id="GO:0005886">
    <property type="term" value="C:plasma membrane"/>
    <property type="evidence" value="ECO:0007669"/>
    <property type="project" value="UniProtKB-SubCell"/>
</dbReference>
<dbReference type="EMBL" id="CP003345">
    <property type="protein sequence ID" value="AFM04180.1"/>
    <property type="molecule type" value="Genomic_DNA"/>
</dbReference>
<name>I4AJP5_BERLS</name>
<dbReference type="GO" id="GO:0016491">
    <property type="term" value="F:oxidoreductase activity"/>
    <property type="evidence" value="ECO:0007669"/>
    <property type="project" value="UniProtKB-KW"/>
</dbReference>
<evidence type="ECO:0000256" key="3">
    <source>
        <dbReference type="ARBA" id="ARBA00022448"/>
    </source>
</evidence>
<evidence type="ECO:0000256" key="8">
    <source>
        <dbReference type="SAM" id="Phobius"/>
    </source>
</evidence>
<dbReference type="InterPro" id="IPR000440">
    <property type="entry name" value="NADH_UbQ/plastoQ_OxRdtase_su3"/>
</dbReference>
<comment type="catalytic activity">
    <reaction evidence="7">
        <text>a quinone + NADH + 5 H(+)(in) = a quinol + NAD(+) + 4 H(+)(out)</text>
        <dbReference type="Rhea" id="RHEA:57888"/>
        <dbReference type="ChEBI" id="CHEBI:15378"/>
        <dbReference type="ChEBI" id="CHEBI:24646"/>
        <dbReference type="ChEBI" id="CHEBI:57540"/>
        <dbReference type="ChEBI" id="CHEBI:57945"/>
        <dbReference type="ChEBI" id="CHEBI:132124"/>
    </reaction>
</comment>
<evidence type="ECO:0000256" key="2">
    <source>
        <dbReference type="ARBA" id="ARBA00008472"/>
    </source>
</evidence>
<keyword evidence="7" id="KW-0520">NAD</keyword>
<dbReference type="KEGG" id="fli:Fleli_1781"/>
<reference evidence="10" key="1">
    <citation type="submission" date="2012-06" db="EMBL/GenBank/DDBJ databases">
        <title>The complete genome of Flexibacter litoralis DSM 6794.</title>
        <authorList>
            <person name="Lucas S."/>
            <person name="Copeland A."/>
            <person name="Lapidus A."/>
            <person name="Glavina del Rio T."/>
            <person name="Dalin E."/>
            <person name="Tice H."/>
            <person name="Bruce D."/>
            <person name="Goodwin L."/>
            <person name="Pitluck S."/>
            <person name="Peters L."/>
            <person name="Ovchinnikova G."/>
            <person name="Lu M."/>
            <person name="Kyrpides N."/>
            <person name="Mavromatis K."/>
            <person name="Ivanova N."/>
            <person name="Brettin T."/>
            <person name="Detter J.C."/>
            <person name="Han C."/>
            <person name="Larimer F."/>
            <person name="Land M."/>
            <person name="Hauser L."/>
            <person name="Markowitz V."/>
            <person name="Cheng J.-F."/>
            <person name="Hugenholtz P."/>
            <person name="Woyke T."/>
            <person name="Wu D."/>
            <person name="Spring S."/>
            <person name="Lang E."/>
            <person name="Kopitz M."/>
            <person name="Brambilla E."/>
            <person name="Klenk H.-P."/>
            <person name="Eisen J.A."/>
        </authorList>
    </citation>
    <scope>NUCLEOTIDE SEQUENCE [LARGE SCALE GENOMIC DNA]</scope>
    <source>
        <strain evidence="10">ATCC 23117 / DSM 6794 / NBRC 15988 / NCIMB 1366 / Sio-4</strain>
    </source>
</reference>
<dbReference type="RefSeq" id="WP_014797633.1">
    <property type="nucleotide sequence ID" value="NC_018018.1"/>
</dbReference>
<dbReference type="STRING" id="880071.Fleli_1781"/>
<evidence type="ECO:0000256" key="7">
    <source>
        <dbReference type="RuleBase" id="RU003639"/>
    </source>
</evidence>
<evidence type="ECO:0000256" key="5">
    <source>
        <dbReference type="ARBA" id="ARBA00022989"/>
    </source>
</evidence>
<feature type="transmembrane region" description="Helical" evidence="8">
    <location>
        <begin position="63"/>
        <end position="81"/>
    </location>
</feature>
<feature type="transmembrane region" description="Helical" evidence="8">
    <location>
        <begin position="6"/>
        <end position="29"/>
    </location>
</feature>
<dbReference type="AlphaFoldDB" id="I4AJP5"/>
<comment type="function">
    <text evidence="7">NDH-1 shuttles electrons from NADH, via FMN and iron-sulfur (Fe-S) centers, to quinones in the respiratory chain.</text>
</comment>
<dbReference type="OrthoDB" id="9791970at2"/>
<evidence type="ECO:0000256" key="1">
    <source>
        <dbReference type="ARBA" id="ARBA00004370"/>
    </source>
</evidence>
<dbReference type="EC" id="7.1.1.-" evidence="7"/>
<keyword evidence="6 8" id="KW-0472">Membrane</keyword>
<dbReference type="GO" id="GO:0030964">
    <property type="term" value="C:NADH dehydrogenase complex"/>
    <property type="evidence" value="ECO:0007669"/>
    <property type="project" value="TreeGrafter"/>
</dbReference>
<keyword evidence="9" id="KW-0830">Ubiquinone</keyword>
<evidence type="ECO:0000313" key="9">
    <source>
        <dbReference type="EMBL" id="AFM04180.1"/>
    </source>
</evidence>
<keyword evidence="5 8" id="KW-1133">Transmembrane helix</keyword>
<keyword evidence="10" id="KW-1185">Reference proteome</keyword>
<gene>
    <name evidence="9" type="ordered locus">Fleli_1781</name>
</gene>
<keyword evidence="9" id="KW-0560">Oxidoreductase</keyword>
<dbReference type="GO" id="GO:0008137">
    <property type="term" value="F:NADH dehydrogenase (ubiquinone) activity"/>
    <property type="evidence" value="ECO:0007669"/>
    <property type="project" value="InterPro"/>
</dbReference>
<evidence type="ECO:0000256" key="4">
    <source>
        <dbReference type="ARBA" id="ARBA00022692"/>
    </source>
</evidence>
<keyword evidence="3" id="KW-0813">Transport</keyword>
<dbReference type="Gene3D" id="1.20.58.1610">
    <property type="entry name" value="NADH:ubiquinone/plastoquinone oxidoreductase, chain 3"/>
    <property type="match status" value="1"/>
</dbReference>
<comment type="subcellular location">
    <subcellularLocation>
        <location evidence="7">Cell membrane</location>
        <topology evidence="7">Multi-pass membrane protein</topology>
    </subcellularLocation>
    <subcellularLocation>
        <location evidence="1">Membrane</location>
    </subcellularLocation>
</comment>
<dbReference type="PATRIC" id="fig|880071.3.peg.1757"/>